<dbReference type="EMBL" id="JAVLET010000016">
    <property type="protein sequence ID" value="KAL0465665.1"/>
    <property type="molecule type" value="Genomic_DNA"/>
</dbReference>
<comment type="caution">
    <text evidence="2">The sequence shown here is derived from an EMBL/GenBank/DDBJ whole genome shotgun (WGS) entry which is preliminary data.</text>
</comment>
<keyword evidence="3" id="KW-1185">Reference proteome</keyword>
<reference evidence="2 3" key="1">
    <citation type="submission" date="2023-09" db="EMBL/GenBank/DDBJ databases">
        <title>Multi-omics analysis of a traditional fermented food reveals byproduct-associated fungal strains for waste-to-food upcycling.</title>
        <authorList>
            <consortium name="Lawrence Berkeley National Laboratory"/>
            <person name="Rekdal V.M."/>
            <person name="Villalobos-Escobedo J.M."/>
            <person name="Rodriguez-Valeron N."/>
            <person name="Garcia M.O."/>
            <person name="Vasquez D.P."/>
            <person name="Damayanti I."/>
            <person name="Sorensen P.M."/>
            <person name="Baidoo E.E."/>
            <person name="De Carvalho A.C."/>
            <person name="Riley R."/>
            <person name="Lipzen A."/>
            <person name="He G."/>
            <person name="Yan M."/>
            <person name="Haridas S."/>
            <person name="Daum C."/>
            <person name="Yoshinaga Y."/>
            <person name="Ng V."/>
            <person name="Grigoriev I.V."/>
            <person name="Munk R."/>
            <person name="Nuraida L."/>
            <person name="Wijaya C.H."/>
            <person name="Morales P.-C."/>
            <person name="Keasling J.D."/>
        </authorList>
    </citation>
    <scope>NUCLEOTIDE SEQUENCE [LARGE SCALE GENOMIC DNA]</scope>
    <source>
        <strain evidence="2 3">FGSC 2613</strain>
    </source>
</reference>
<gene>
    <name evidence="2" type="ORF">QR685DRAFT_136446</name>
</gene>
<accession>A0ABR3CZ00</accession>
<organism evidence="2 3">
    <name type="scientific">Neurospora intermedia</name>
    <dbReference type="NCBI Taxonomy" id="5142"/>
    <lineage>
        <taxon>Eukaryota</taxon>
        <taxon>Fungi</taxon>
        <taxon>Dikarya</taxon>
        <taxon>Ascomycota</taxon>
        <taxon>Pezizomycotina</taxon>
        <taxon>Sordariomycetes</taxon>
        <taxon>Sordariomycetidae</taxon>
        <taxon>Sordariales</taxon>
        <taxon>Sordariaceae</taxon>
        <taxon>Neurospora</taxon>
    </lineage>
</organism>
<evidence type="ECO:0000313" key="3">
    <source>
        <dbReference type="Proteomes" id="UP001451303"/>
    </source>
</evidence>
<name>A0ABR3CZ00_NEUIN</name>
<protein>
    <submittedName>
        <fullName evidence="2">Uncharacterized protein</fullName>
    </submittedName>
</protein>
<feature type="region of interest" description="Disordered" evidence="1">
    <location>
        <begin position="1"/>
        <end position="58"/>
    </location>
</feature>
<proteinExistence type="predicted"/>
<feature type="compositionally biased region" description="Basic and acidic residues" evidence="1">
    <location>
        <begin position="1"/>
        <end position="23"/>
    </location>
</feature>
<evidence type="ECO:0000256" key="1">
    <source>
        <dbReference type="SAM" id="MobiDB-lite"/>
    </source>
</evidence>
<dbReference type="Proteomes" id="UP001451303">
    <property type="component" value="Unassembled WGS sequence"/>
</dbReference>
<evidence type="ECO:0000313" key="2">
    <source>
        <dbReference type="EMBL" id="KAL0465665.1"/>
    </source>
</evidence>
<sequence>MVDHGQEPHVADRDQSKCPRVENKSNTPTILHTLKGLGPNKFPSVVKGGVESCSSGQS</sequence>